<sequence length="345" mass="38135">MKLHFSNILLFAFLLNILTHNKNKSYVISHHTQTTTSRVLSECDTQSSNYDKDTEMKSVKESFDRQSSKRFEEYEERMKEKRQKRKEQRDKNIQKIIHKDKMEKNVAEKIEKGCLRCGCALGGVAASVGLIGAVAVSELKKSAMAVAIAAAQEESIAAAIKAGHLAGTKVVISGITREFGVSTLGGKDLGLVFDVTNYTNVPFIYNAIKIEYNQSSCLRLFSGTGSITGAQKPICTLVAQKSATATNIPGKVVSYNDVMETTVKEIVTKAITNTDEITKTATEEAIKASTAAVDAKYFIFQNAIIASVVAILIIVLVMIIIYLVLRYRRKKKMNKKAEYTKLLNQ</sequence>
<organism evidence="3 4">
    <name type="scientific">Plasmodium reichenowi</name>
    <dbReference type="NCBI Taxonomy" id="5854"/>
    <lineage>
        <taxon>Eukaryota</taxon>
        <taxon>Sar</taxon>
        <taxon>Alveolata</taxon>
        <taxon>Apicomplexa</taxon>
        <taxon>Aconoidasida</taxon>
        <taxon>Haemosporida</taxon>
        <taxon>Plasmodiidae</taxon>
        <taxon>Plasmodium</taxon>
        <taxon>Plasmodium (Laverania)</taxon>
    </lineage>
</organism>
<proteinExistence type="predicted"/>
<feature type="transmembrane region" description="Helical" evidence="1">
    <location>
        <begin position="303"/>
        <end position="325"/>
    </location>
</feature>
<keyword evidence="1" id="KW-0472">Membrane</keyword>
<evidence type="ECO:0000256" key="1">
    <source>
        <dbReference type="SAM" id="Phobius"/>
    </source>
</evidence>
<evidence type="ECO:0000313" key="3">
    <source>
        <dbReference type="EMBL" id="SOV83704.1"/>
    </source>
</evidence>
<dbReference type="OrthoDB" id="379111at2759"/>
<protein>
    <submittedName>
        <fullName evidence="3">PIR protein</fullName>
    </submittedName>
</protein>
<dbReference type="AlphaFoldDB" id="A0A2P9DRY8"/>
<evidence type="ECO:0000256" key="2">
    <source>
        <dbReference type="SAM" id="SignalP"/>
    </source>
</evidence>
<gene>
    <name evidence="3" type="ORF">PRG01_1479300</name>
</gene>
<feature type="signal peptide" evidence="2">
    <location>
        <begin position="1"/>
        <end position="19"/>
    </location>
</feature>
<dbReference type="VEuPathDB" id="PlasmoDB:PRG01_1479300"/>
<dbReference type="InterPro" id="IPR006373">
    <property type="entry name" value="VSA_Rifin"/>
</dbReference>
<dbReference type="Pfam" id="PF02009">
    <property type="entry name" value="RIFIN"/>
    <property type="match status" value="1"/>
</dbReference>
<keyword evidence="1" id="KW-1133">Transmembrane helix</keyword>
<dbReference type="VEuPathDB" id="PlasmoDB:PRCDC_0057300"/>
<evidence type="ECO:0000313" key="4">
    <source>
        <dbReference type="Proteomes" id="UP000240500"/>
    </source>
</evidence>
<name>A0A2P9DRY8_PLARE</name>
<dbReference type="EMBL" id="LT969577">
    <property type="protein sequence ID" value="SOV83704.1"/>
    <property type="molecule type" value="Genomic_DNA"/>
</dbReference>
<dbReference type="NCBIfam" id="TIGR01477">
    <property type="entry name" value="RIFIN"/>
    <property type="match status" value="1"/>
</dbReference>
<keyword evidence="2" id="KW-0732">Signal</keyword>
<dbReference type="Proteomes" id="UP000240500">
    <property type="component" value="Chromosome 14"/>
</dbReference>
<feature type="chain" id="PRO_5015150502" evidence="2">
    <location>
        <begin position="20"/>
        <end position="345"/>
    </location>
</feature>
<reference evidence="3 4" key="1">
    <citation type="submission" date="2016-09" db="EMBL/GenBank/DDBJ databases">
        <authorList>
            <consortium name="Pathogen Informatics"/>
        </authorList>
    </citation>
    <scope>NUCLEOTIDE SEQUENCE [LARGE SCALE GENOMIC DNA]</scope>
</reference>
<keyword evidence="1" id="KW-0812">Transmembrane</keyword>
<accession>A0A2P9DRY8</accession>